<evidence type="ECO:0000256" key="9">
    <source>
        <dbReference type="ARBA" id="ARBA00023136"/>
    </source>
</evidence>
<keyword evidence="11 12" id="KW-1208">Phospholipid metabolism</keyword>
<reference evidence="16" key="1">
    <citation type="submission" date="2016-10" db="EMBL/GenBank/DDBJ databases">
        <authorList>
            <person name="Varghese N."/>
            <person name="Submissions S."/>
        </authorList>
    </citation>
    <scope>NUCLEOTIDE SEQUENCE [LARGE SCALE GENOMIC DNA]</scope>
    <source>
        <strain evidence="16">DSM 45789</strain>
    </source>
</reference>
<dbReference type="InterPro" id="IPR022924">
    <property type="entry name" value="Cardiolipin_synthase"/>
</dbReference>
<keyword evidence="4 12" id="KW-0808">Transferase</keyword>
<dbReference type="PANTHER" id="PTHR21248">
    <property type="entry name" value="CARDIOLIPIN SYNTHASE"/>
    <property type="match status" value="1"/>
</dbReference>
<sequence length="495" mass="57224">MNRSVQLVIVFGMAGCLFLFFESEQSWSNGVAIGCYILLFLIIGIAILLENREPSKTIAWWLALFFLPIVGVLLYLYTGILSSRHSSFLKKRREVMRAFQEDVHQKDIRSHESDDETYGSLQKMVEGIAEAPYRRRVSESVLVNGDEAYDCILENIKKAKRYIHIEYFEFKPDEIGEKWANILQQKAEEGVEVRFIYDAVGSFSLTDQFLKKLERAGAKISPFLTVKKGLFSQKINYRNHRKIIVIDGEVGYMGGLNVGEEYLLHWRDTHIRLEGEAVFDLHRVFMEDWYFCSGESLLKSTYDEFAQQLPEEGTGGMQIIAGGPDRSQPVMQELYFKMITTARQRVWIATPYFVPTADIRRALRTAALSGVDVRILLPKSSDSQMVYWASFSFMEELLEAGVAIYQYEPSFMHHKIVIIDDDVASIGSANLDVRSFQLNFEVNALMYHREGVKDLQRNFQEDLKQSRVLEKDAFNRRPWRNRIRESVARLFTPIL</sequence>
<dbReference type="Pfam" id="PF13091">
    <property type="entry name" value="PLDc_2"/>
    <property type="match status" value="2"/>
</dbReference>
<dbReference type="EC" id="2.7.8.-" evidence="12 13"/>
<dbReference type="NCBIfam" id="TIGR04265">
    <property type="entry name" value="bac_cardiolipin"/>
    <property type="match status" value="1"/>
</dbReference>
<dbReference type="CDD" id="cd09110">
    <property type="entry name" value="PLDc_CLS_1"/>
    <property type="match status" value="1"/>
</dbReference>
<feature type="transmembrane region" description="Helical" evidence="12">
    <location>
        <begin position="5"/>
        <end position="21"/>
    </location>
</feature>
<dbReference type="AlphaFoldDB" id="A0A1I6RYX2"/>
<keyword evidence="9 12" id="KW-0472">Membrane</keyword>
<feature type="active site" evidence="12">
    <location>
        <position position="420"/>
    </location>
</feature>
<dbReference type="Proteomes" id="UP000198660">
    <property type="component" value="Unassembled WGS sequence"/>
</dbReference>
<evidence type="ECO:0000256" key="13">
    <source>
        <dbReference type="NCBIfam" id="TIGR04265"/>
    </source>
</evidence>
<keyword evidence="3 12" id="KW-0444">Lipid biosynthesis</keyword>
<keyword evidence="8 12" id="KW-0443">Lipid metabolism</keyword>
<evidence type="ECO:0000256" key="7">
    <source>
        <dbReference type="ARBA" id="ARBA00022989"/>
    </source>
</evidence>
<feature type="domain" description="PLD phosphodiesterase" evidence="14">
    <location>
        <begin position="235"/>
        <end position="262"/>
    </location>
</feature>
<comment type="similarity">
    <text evidence="12">Belongs to the phospholipase D family. Cardiolipin synthase subfamily.</text>
</comment>
<keyword evidence="10 12" id="KW-0594">Phospholipid biosynthesis</keyword>
<dbReference type="InterPro" id="IPR025202">
    <property type="entry name" value="PLD-like_dom"/>
</dbReference>
<dbReference type="GO" id="GO:0005886">
    <property type="term" value="C:plasma membrane"/>
    <property type="evidence" value="ECO:0007669"/>
    <property type="project" value="UniProtKB-SubCell"/>
</dbReference>
<dbReference type="EMBL" id="FPAA01000006">
    <property type="protein sequence ID" value="SFS69688.1"/>
    <property type="molecule type" value="Genomic_DNA"/>
</dbReference>
<evidence type="ECO:0000256" key="11">
    <source>
        <dbReference type="ARBA" id="ARBA00023264"/>
    </source>
</evidence>
<dbReference type="HAMAP" id="MF_01916">
    <property type="entry name" value="Cardiolipin_synth_Cls"/>
    <property type="match status" value="1"/>
</dbReference>
<name>A0A1I6RYX2_9BACL</name>
<evidence type="ECO:0000256" key="10">
    <source>
        <dbReference type="ARBA" id="ARBA00023209"/>
    </source>
</evidence>
<feature type="active site" evidence="12">
    <location>
        <position position="247"/>
    </location>
</feature>
<dbReference type="CDD" id="cd09112">
    <property type="entry name" value="PLDc_CLS_2"/>
    <property type="match status" value="1"/>
</dbReference>
<protein>
    <recommendedName>
        <fullName evidence="12 13">Cardiolipin synthase</fullName>
        <shortName evidence="12">CL synthase</shortName>
        <ecNumber evidence="12 13">2.7.8.-</ecNumber>
    </recommendedName>
</protein>
<feature type="active site" evidence="12">
    <location>
        <position position="415"/>
    </location>
</feature>
<keyword evidence="2 12" id="KW-1003">Cell membrane</keyword>
<evidence type="ECO:0000256" key="5">
    <source>
        <dbReference type="ARBA" id="ARBA00022692"/>
    </source>
</evidence>
<keyword evidence="16" id="KW-1185">Reference proteome</keyword>
<feature type="transmembrane region" description="Helical" evidence="12">
    <location>
        <begin position="58"/>
        <end position="77"/>
    </location>
</feature>
<feature type="active site" evidence="12">
    <location>
        <position position="240"/>
    </location>
</feature>
<keyword evidence="6" id="KW-0677">Repeat</keyword>
<evidence type="ECO:0000256" key="8">
    <source>
        <dbReference type="ARBA" id="ARBA00023098"/>
    </source>
</evidence>
<keyword evidence="5 12" id="KW-0812">Transmembrane</keyword>
<dbReference type="OrthoDB" id="9762009at2"/>
<dbReference type="InterPro" id="IPR027379">
    <property type="entry name" value="CLS_N"/>
</dbReference>
<dbReference type="InterPro" id="IPR001736">
    <property type="entry name" value="PLipase_D/transphosphatidylase"/>
</dbReference>
<evidence type="ECO:0000313" key="15">
    <source>
        <dbReference type="EMBL" id="SFS69688.1"/>
    </source>
</evidence>
<dbReference type="GO" id="GO:0008808">
    <property type="term" value="F:cardiolipin synthase activity"/>
    <property type="evidence" value="ECO:0007669"/>
    <property type="project" value="UniProtKB-UniRule"/>
</dbReference>
<evidence type="ECO:0000256" key="1">
    <source>
        <dbReference type="ARBA" id="ARBA00004651"/>
    </source>
</evidence>
<evidence type="ECO:0000256" key="6">
    <source>
        <dbReference type="ARBA" id="ARBA00022737"/>
    </source>
</evidence>
<dbReference type="PROSITE" id="PS51257">
    <property type="entry name" value="PROKAR_LIPOPROTEIN"/>
    <property type="match status" value="1"/>
</dbReference>
<dbReference type="SUPFAM" id="SSF56024">
    <property type="entry name" value="Phospholipase D/nuclease"/>
    <property type="match status" value="2"/>
</dbReference>
<evidence type="ECO:0000313" key="16">
    <source>
        <dbReference type="Proteomes" id="UP000198660"/>
    </source>
</evidence>
<keyword evidence="7 12" id="KW-1133">Transmembrane helix</keyword>
<comment type="subcellular location">
    <subcellularLocation>
        <location evidence="1 12">Cell membrane</location>
        <topology evidence="1 12">Multi-pass membrane protein</topology>
    </subcellularLocation>
</comment>
<dbReference type="RefSeq" id="WP_091836780.1">
    <property type="nucleotide sequence ID" value="NZ_FPAA01000006.1"/>
</dbReference>
<dbReference type="InterPro" id="IPR030874">
    <property type="entry name" value="Cardiolipin_synth_Firmi"/>
</dbReference>
<feature type="domain" description="PLD phosphodiesterase" evidence="14">
    <location>
        <begin position="408"/>
        <end position="435"/>
    </location>
</feature>
<comment type="catalytic activity">
    <reaction evidence="12">
        <text>2 a 1,2-diacyl-sn-glycero-3-phospho-(1'-sn-glycerol) = a cardiolipin + glycerol</text>
        <dbReference type="Rhea" id="RHEA:31451"/>
        <dbReference type="ChEBI" id="CHEBI:17754"/>
        <dbReference type="ChEBI" id="CHEBI:62237"/>
        <dbReference type="ChEBI" id="CHEBI:64716"/>
    </reaction>
</comment>
<feature type="active site" evidence="12">
    <location>
        <position position="413"/>
    </location>
</feature>
<evidence type="ECO:0000256" key="4">
    <source>
        <dbReference type="ARBA" id="ARBA00022679"/>
    </source>
</evidence>
<comment type="function">
    <text evidence="12">Catalyzes the reversible phosphatidyl group transfer from one phosphatidylglycerol molecule to another to form cardiolipin (CL) (diphosphatidylglycerol) and glycerol.</text>
</comment>
<evidence type="ECO:0000256" key="2">
    <source>
        <dbReference type="ARBA" id="ARBA00022475"/>
    </source>
</evidence>
<dbReference type="PROSITE" id="PS50035">
    <property type="entry name" value="PLD"/>
    <property type="match status" value="2"/>
</dbReference>
<organism evidence="15 16">
    <name type="scientific">Marininema halotolerans</name>
    <dbReference type="NCBI Taxonomy" id="1155944"/>
    <lineage>
        <taxon>Bacteria</taxon>
        <taxon>Bacillati</taxon>
        <taxon>Bacillota</taxon>
        <taxon>Bacilli</taxon>
        <taxon>Bacillales</taxon>
        <taxon>Thermoactinomycetaceae</taxon>
        <taxon>Marininema</taxon>
    </lineage>
</organism>
<dbReference type="GO" id="GO:0032049">
    <property type="term" value="P:cardiolipin biosynthetic process"/>
    <property type="evidence" value="ECO:0007669"/>
    <property type="project" value="UniProtKB-UniRule"/>
</dbReference>
<dbReference type="Pfam" id="PF13396">
    <property type="entry name" value="PLDc_N"/>
    <property type="match status" value="1"/>
</dbReference>
<dbReference type="SMART" id="SM00155">
    <property type="entry name" value="PLDc"/>
    <property type="match status" value="2"/>
</dbReference>
<evidence type="ECO:0000256" key="12">
    <source>
        <dbReference type="HAMAP-Rule" id="MF_01916"/>
    </source>
</evidence>
<evidence type="ECO:0000259" key="14">
    <source>
        <dbReference type="PROSITE" id="PS50035"/>
    </source>
</evidence>
<proteinExistence type="inferred from homology"/>
<feature type="transmembrane region" description="Helical" evidence="12">
    <location>
        <begin position="27"/>
        <end position="49"/>
    </location>
</feature>
<dbReference type="Gene3D" id="3.30.870.10">
    <property type="entry name" value="Endonuclease Chain A"/>
    <property type="match status" value="2"/>
</dbReference>
<evidence type="ECO:0000256" key="3">
    <source>
        <dbReference type="ARBA" id="ARBA00022516"/>
    </source>
</evidence>
<accession>A0A1I6RYX2</accession>
<feature type="active site" evidence="12">
    <location>
        <position position="242"/>
    </location>
</feature>
<gene>
    <name evidence="15" type="ORF">SAMN05444972_10629</name>
</gene>
<dbReference type="PANTHER" id="PTHR21248:SF20">
    <property type="entry name" value="CARDIOLIPIN SYNTHASE YWIE-RELATED"/>
    <property type="match status" value="1"/>
</dbReference>